<accession>A0A5M6CIP4</accession>
<evidence type="ECO:0000313" key="2">
    <source>
        <dbReference type="EMBL" id="KAA5534893.1"/>
    </source>
</evidence>
<dbReference type="EMBL" id="VWSH01000002">
    <property type="protein sequence ID" value="KAA5534893.1"/>
    <property type="molecule type" value="Genomic_DNA"/>
</dbReference>
<keyword evidence="3" id="KW-1185">Reference proteome</keyword>
<evidence type="ECO:0000256" key="1">
    <source>
        <dbReference type="SAM" id="MobiDB-lite"/>
    </source>
</evidence>
<sequence>MKKVIQYIVCTATLSGCFVAFGQNKKTVSKPETSKQEESKKDNLNKTDNQNRKQGLWFYKHEAGMGEPLTYEYGQYINDKKEGVWTTLDAEQRLVSTENYTKGVLNGTSQYYEKGRLVCIGNYRGLDQSKEYETIVVTDPDTYNDTLVTVRTDIGYTKHGIWRYYNPVTGQMTREEEYQVDNLIFSKEYHFISATDSLKAVERNSRFLSDKKNYYKPPSGKNKSLIK</sequence>
<gene>
    <name evidence="2" type="ORF">F0919_09845</name>
</gene>
<organism evidence="2 3">
    <name type="scientific">Taibaiella lutea</name>
    <dbReference type="NCBI Taxonomy" id="2608001"/>
    <lineage>
        <taxon>Bacteria</taxon>
        <taxon>Pseudomonadati</taxon>
        <taxon>Bacteroidota</taxon>
        <taxon>Chitinophagia</taxon>
        <taxon>Chitinophagales</taxon>
        <taxon>Chitinophagaceae</taxon>
        <taxon>Taibaiella</taxon>
    </lineage>
</organism>
<evidence type="ECO:0000313" key="3">
    <source>
        <dbReference type="Proteomes" id="UP000323632"/>
    </source>
</evidence>
<dbReference type="PROSITE" id="PS51257">
    <property type="entry name" value="PROKAR_LIPOPROTEIN"/>
    <property type="match status" value="1"/>
</dbReference>
<dbReference type="Proteomes" id="UP000323632">
    <property type="component" value="Unassembled WGS sequence"/>
</dbReference>
<dbReference type="SUPFAM" id="SSF82185">
    <property type="entry name" value="Histone H3 K4-specific methyltransferase SET7/9 N-terminal domain"/>
    <property type="match status" value="1"/>
</dbReference>
<dbReference type="RefSeq" id="WP_150032572.1">
    <property type="nucleotide sequence ID" value="NZ_VWSH01000002.1"/>
</dbReference>
<name>A0A5M6CIP4_9BACT</name>
<dbReference type="Gene3D" id="2.20.110.10">
    <property type="entry name" value="Histone H3 K4-specific methyltransferase SET7/9 N-terminal domain"/>
    <property type="match status" value="1"/>
</dbReference>
<dbReference type="AlphaFoldDB" id="A0A5M6CIP4"/>
<comment type="caution">
    <text evidence="2">The sequence shown here is derived from an EMBL/GenBank/DDBJ whole genome shotgun (WGS) entry which is preliminary data.</text>
</comment>
<feature type="region of interest" description="Disordered" evidence="1">
    <location>
        <begin position="29"/>
        <end position="49"/>
    </location>
</feature>
<proteinExistence type="predicted"/>
<protein>
    <recommendedName>
        <fullName evidence="4">Toxin-antitoxin system YwqK family antitoxin</fullName>
    </recommendedName>
</protein>
<evidence type="ECO:0008006" key="4">
    <source>
        <dbReference type="Google" id="ProtNLM"/>
    </source>
</evidence>
<reference evidence="2 3" key="1">
    <citation type="submission" date="2019-09" db="EMBL/GenBank/DDBJ databases">
        <title>Genome sequence and assembly of Taibaiella sp.</title>
        <authorList>
            <person name="Chhetri G."/>
        </authorList>
    </citation>
    <scope>NUCLEOTIDE SEQUENCE [LARGE SCALE GENOMIC DNA]</scope>
    <source>
        <strain evidence="2 3">KVB11</strain>
    </source>
</reference>
<feature type="compositionally biased region" description="Basic and acidic residues" evidence="1">
    <location>
        <begin position="32"/>
        <end position="49"/>
    </location>
</feature>